<proteinExistence type="predicted"/>
<comment type="caution">
    <text evidence="2">The sequence shown here is derived from an EMBL/GenBank/DDBJ whole genome shotgun (WGS) entry which is preliminary data.</text>
</comment>
<dbReference type="Gene3D" id="3.80.10.10">
    <property type="entry name" value="Ribonuclease Inhibitor"/>
    <property type="match status" value="2"/>
</dbReference>
<evidence type="ECO:0000256" key="1">
    <source>
        <dbReference type="SAM" id="SignalP"/>
    </source>
</evidence>
<dbReference type="InterPro" id="IPR026906">
    <property type="entry name" value="LRR_5"/>
</dbReference>
<feature type="signal peptide" evidence="1">
    <location>
        <begin position="1"/>
        <end position="26"/>
    </location>
</feature>
<protein>
    <submittedName>
        <fullName evidence="2">Leucine-rich repeat domain-containing protein</fullName>
    </submittedName>
</protein>
<accession>A0AAE3E187</accession>
<sequence>MKKTIKNIFGLIFITIMLLSVSVANADNDFGISLFSGTSSSDANSIPGTSDLYYSFEDGVLSIYGSGKVPASLSATWTSSKTVKFNPGGVTEIIIEEGITGINERLTRPFKNNTISVTLPSSLEYIAESTFNNYTKLETVTIPDNSKLKYIYTSAFEKCTSLKNINLPEGLESIYSRAFISCSNLTDLTLPSTLTRIDEIAFSNGPRFKNNELTVPKGVTTITSRSFENIKDLKTINVENGVTKIEGYAFADNDSLTRINLPSSITSVEYTACKYYAEEKYATCDIYIDKYKGSIRCPSNWGTTGTIYWKARDFKNTTDNTVVISDVADQTYTGSLIAPNVTVTCNDVELVKDTDYTVSYSNNKNVGTATISITGIGDYTGTIKKNFNIVARGISDTTIGSIPNQTYTGNSISALPVITYNGATLTKDVDYTLSYSNNINVGTATITITGKGNFKGTTSKTFSISARAMSDTSVANVSSQTYTGNGISPLPTITYNNKTLKKDTDYTLSYSNNINAGTATITITGKGNFTGTTSKTFSISARAMSDTSVANISSQTYTGNVISPLPTITYNNKTLKKDTDYTL</sequence>
<feature type="non-terminal residue" evidence="2">
    <location>
        <position position="583"/>
    </location>
</feature>
<evidence type="ECO:0000313" key="3">
    <source>
        <dbReference type="Proteomes" id="UP001198242"/>
    </source>
</evidence>
<dbReference type="RefSeq" id="WP_308457233.1">
    <property type="nucleotide sequence ID" value="NZ_JAJEQM010000033.1"/>
</dbReference>
<keyword evidence="1" id="KW-0732">Signal</keyword>
<reference evidence="2 3" key="1">
    <citation type="submission" date="2021-10" db="EMBL/GenBank/DDBJ databases">
        <title>Anaerobic single-cell dispensing facilitates the cultivation of human gut bacteria.</title>
        <authorList>
            <person name="Afrizal A."/>
        </authorList>
    </citation>
    <scope>NUCLEOTIDE SEQUENCE [LARGE SCALE GENOMIC DNA]</scope>
    <source>
        <strain evidence="2 3">CLA-AA-H232</strain>
    </source>
</reference>
<keyword evidence="3" id="KW-1185">Reference proteome</keyword>
<organism evidence="2 3">
    <name type="scientific">Hominilimicola fabiformis</name>
    <dbReference type="NCBI Taxonomy" id="2885356"/>
    <lineage>
        <taxon>Bacteria</taxon>
        <taxon>Bacillati</taxon>
        <taxon>Bacillota</taxon>
        <taxon>Clostridia</taxon>
        <taxon>Eubacteriales</taxon>
        <taxon>Oscillospiraceae</taxon>
        <taxon>Hominilimicola</taxon>
    </lineage>
</organism>
<name>A0AAE3E187_9FIRM</name>
<dbReference type="SUPFAM" id="SSF52058">
    <property type="entry name" value="L domain-like"/>
    <property type="match status" value="1"/>
</dbReference>
<feature type="chain" id="PRO_5042115207" evidence="1">
    <location>
        <begin position="27"/>
        <end position="583"/>
    </location>
</feature>
<dbReference type="Pfam" id="PF13306">
    <property type="entry name" value="LRR_5"/>
    <property type="match status" value="2"/>
</dbReference>
<dbReference type="EMBL" id="JAJEQM010000033">
    <property type="protein sequence ID" value="MCC2211874.1"/>
    <property type="molecule type" value="Genomic_DNA"/>
</dbReference>
<dbReference type="InterPro" id="IPR032675">
    <property type="entry name" value="LRR_dom_sf"/>
</dbReference>
<dbReference type="Proteomes" id="UP001198242">
    <property type="component" value="Unassembled WGS sequence"/>
</dbReference>
<gene>
    <name evidence="2" type="ORF">LKE05_13895</name>
</gene>
<evidence type="ECO:0000313" key="2">
    <source>
        <dbReference type="EMBL" id="MCC2211874.1"/>
    </source>
</evidence>
<dbReference type="AlphaFoldDB" id="A0AAE3E187"/>